<name>A0ABW0VNF5_9ACTN</name>
<sequence length="152" mass="17225">MTRKNAPTATCPLHDKYTAKKPGACPLGPQTTIQNHLLALLEHEAGQPIDLTRRWRHRPTRRALRTLAHRIGPRPHTLYRHAKGSRWPAGAYVRNVVDRCARNEFCLERLIEADVYNAQVDARAARRRSAATIRGKADAQAREEALRRRLGG</sequence>
<accession>A0ABW0VNF5</accession>
<evidence type="ECO:0000313" key="1">
    <source>
        <dbReference type="EMBL" id="MFC5647430.1"/>
    </source>
</evidence>
<comment type="caution">
    <text evidence="1">The sequence shown here is derived from an EMBL/GenBank/DDBJ whole genome shotgun (WGS) entry which is preliminary data.</text>
</comment>
<proteinExistence type="predicted"/>
<dbReference type="RefSeq" id="WP_346149216.1">
    <property type="nucleotide sequence ID" value="NZ_BAAAUA010000075.1"/>
</dbReference>
<evidence type="ECO:0000313" key="2">
    <source>
        <dbReference type="Proteomes" id="UP001596066"/>
    </source>
</evidence>
<dbReference type="Proteomes" id="UP001596066">
    <property type="component" value="Unassembled WGS sequence"/>
</dbReference>
<dbReference type="EMBL" id="JBHSOC010000171">
    <property type="protein sequence ID" value="MFC5647430.1"/>
    <property type="molecule type" value="Genomic_DNA"/>
</dbReference>
<organism evidence="1 2">
    <name type="scientific">Kitasatospora cinereorecta</name>
    <dbReference type="NCBI Taxonomy" id="285560"/>
    <lineage>
        <taxon>Bacteria</taxon>
        <taxon>Bacillati</taxon>
        <taxon>Actinomycetota</taxon>
        <taxon>Actinomycetes</taxon>
        <taxon>Kitasatosporales</taxon>
        <taxon>Streptomycetaceae</taxon>
        <taxon>Kitasatospora</taxon>
    </lineage>
</organism>
<gene>
    <name evidence="1" type="ORF">ACFPZF_39610</name>
</gene>
<keyword evidence="2" id="KW-1185">Reference proteome</keyword>
<reference evidence="2" key="1">
    <citation type="journal article" date="2019" name="Int. J. Syst. Evol. Microbiol.">
        <title>The Global Catalogue of Microorganisms (GCM) 10K type strain sequencing project: providing services to taxonomists for standard genome sequencing and annotation.</title>
        <authorList>
            <consortium name="The Broad Institute Genomics Platform"/>
            <consortium name="The Broad Institute Genome Sequencing Center for Infectious Disease"/>
            <person name="Wu L."/>
            <person name="Ma J."/>
        </authorList>
    </citation>
    <scope>NUCLEOTIDE SEQUENCE [LARGE SCALE GENOMIC DNA]</scope>
    <source>
        <strain evidence="2">CGMCC 4.1622</strain>
    </source>
</reference>
<protein>
    <submittedName>
        <fullName evidence="1">Uncharacterized protein</fullName>
    </submittedName>
</protein>